<dbReference type="EMBL" id="JAHKSW010000004">
    <property type="protein sequence ID" value="KAG7332909.1"/>
    <property type="molecule type" value="Genomic_DNA"/>
</dbReference>
<dbReference type="OrthoDB" id="10428548at2759"/>
<evidence type="ECO:0000313" key="2">
    <source>
        <dbReference type="Proteomes" id="UP000824219"/>
    </source>
</evidence>
<dbReference type="AlphaFoldDB" id="A0A9D3P3E2"/>
<comment type="caution">
    <text evidence="1">The sequence shown here is derived from an EMBL/GenBank/DDBJ whole genome shotgun (WGS) entry which is preliminary data.</text>
</comment>
<dbReference type="Proteomes" id="UP000824219">
    <property type="component" value="Linkage Group LG04"/>
</dbReference>
<reference evidence="1 2" key="1">
    <citation type="submission" date="2021-06" db="EMBL/GenBank/DDBJ databases">
        <title>Chromosome-level genome assembly of the red-tail catfish (Hemibagrus wyckioides).</title>
        <authorList>
            <person name="Shao F."/>
        </authorList>
    </citation>
    <scope>NUCLEOTIDE SEQUENCE [LARGE SCALE GENOMIC DNA]</scope>
    <source>
        <strain evidence="1">EC202008001</strain>
        <tissue evidence="1">Blood</tissue>
    </source>
</reference>
<organism evidence="1 2">
    <name type="scientific">Hemibagrus wyckioides</name>
    <dbReference type="NCBI Taxonomy" id="337641"/>
    <lineage>
        <taxon>Eukaryota</taxon>
        <taxon>Metazoa</taxon>
        <taxon>Chordata</taxon>
        <taxon>Craniata</taxon>
        <taxon>Vertebrata</taxon>
        <taxon>Euteleostomi</taxon>
        <taxon>Actinopterygii</taxon>
        <taxon>Neopterygii</taxon>
        <taxon>Teleostei</taxon>
        <taxon>Ostariophysi</taxon>
        <taxon>Siluriformes</taxon>
        <taxon>Bagridae</taxon>
        <taxon>Hemibagrus</taxon>
    </lineage>
</organism>
<sequence length="83" mass="9009">MDAAQTKVIHQLHDAVNKGSHLGELAGWPRLWQPSESTAAKPARLLFLFPTSTSSGDPLVRHIGIELLAWSLITAAIAEQRGQ</sequence>
<gene>
    <name evidence="1" type="ORF">KOW79_003044</name>
</gene>
<protein>
    <submittedName>
        <fullName evidence="1">Uncharacterized protein</fullName>
    </submittedName>
</protein>
<evidence type="ECO:0000313" key="1">
    <source>
        <dbReference type="EMBL" id="KAG7332909.1"/>
    </source>
</evidence>
<name>A0A9D3P3E2_9TELE</name>
<keyword evidence="2" id="KW-1185">Reference proteome</keyword>
<proteinExistence type="predicted"/>
<accession>A0A9D3P3E2</accession>